<reference evidence="1" key="1">
    <citation type="submission" date="2018-11" db="EMBL/GenBank/DDBJ databases">
        <authorList>
            <consortium name="Pathogen Informatics"/>
        </authorList>
    </citation>
    <scope>NUCLEOTIDE SEQUENCE [LARGE SCALE GENOMIC DNA]</scope>
</reference>
<dbReference type="Gene3D" id="1.10.418.10">
    <property type="entry name" value="Calponin-like domain"/>
    <property type="match status" value="1"/>
</dbReference>
<protein>
    <recommendedName>
        <fullName evidence="2">Calponin-homology (CH) domain-containing protein</fullName>
    </recommendedName>
</protein>
<dbReference type="OrthoDB" id="20799at2759"/>
<organism evidence="1">
    <name type="scientific">Heligmosomoides polygyrus</name>
    <name type="common">Parasitic roundworm</name>
    <dbReference type="NCBI Taxonomy" id="6339"/>
    <lineage>
        <taxon>Eukaryota</taxon>
        <taxon>Metazoa</taxon>
        <taxon>Ecdysozoa</taxon>
        <taxon>Nematoda</taxon>
        <taxon>Chromadorea</taxon>
        <taxon>Rhabditida</taxon>
        <taxon>Rhabditina</taxon>
        <taxon>Rhabditomorpha</taxon>
        <taxon>Strongyloidea</taxon>
        <taxon>Heligmosomidae</taxon>
        <taxon>Heligmosomoides</taxon>
    </lineage>
</organism>
<dbReference type="AlphaFoldDB" id="A0A3P8DCX8"/>
<gene>
    <name evidence="1" type="ORF">HPBE_LOCUS25149</name>
</gene>
<dbReference type="EMBL" id="UZAH01037414">
    <property type="protein sequence ID" value="VDP49337.1"/>
    <property type="molecule type" value="Genomic_DNA"/>
</dbReference>
<accession>A0A3P8DCX8</accession>
<dbReference type="InterPro" id="IPR036872">
    <property type="entry name" value="CH_dom_sf"/>
</dbReference>
<dbReference type="Gene3D" id="3.50.50.60">
    <property type="entry name" value="FAD/NAD(P)-binding domain"/>
    <property type="match status" value="1"/>
</dbReference>
<sequence length="312" mass="35498">MGVLDTAWLIREYGLNKRGPLEIIAERESIYRLLAQVTKDNMNKAINKYTIDPKTRYVSLESSLQPEDVVQIVSSDNPRLAPIGQPLIMNNSRSVHTNPDLKKYSTWKFCYQALLPYKLKMSDMDLCWNDGRALAGLLAKFRPEILDYFSVISMDAIEDRIKVVLSAVEQYMGISAPCAASEWVGIGAAVKSSYIGALVDAIRVRNQPAGKPKCKTLEDDSLHYTKRPQVDRLDPELVQKVEKMVTGDLLKEQALHLQNEKDRQVPRVAQKIIKNDVIEMEKRLENSGMGVLYNKKEQRSSQDEKVQWFRGP</sequence>
<dbReference type="InterPro" id="IPR036188">
    <property type="entry name" value="FAD/NAD-bd_sf"/>
</dbReference>
<evidence type="ECO:0008006" key="2">
    <source>
        <dbReference type="Google" id="ProtNLM"/>
    </source>
</evidence>
<name>A0A3P8DCX8_HELPZ</name>
<dbReference type="SUPFAM" id="SSF47576">
    <property type="entry name" value="Calponin-homology domain, CH-domain"/>
    <property type="match status" value="1"/>
</dbReference>
<proteinExistence type="predicted"/>
<evidence type="ECO:0000313" key="1">
    <source>
        <dbReference type="EMBL" id="VDP49337.1"/>
    </source>
</evidence>